<evidence type="ECO:0000259" key="6">
    <source>
        <dbReference type="PROSITE" id="PS52004"/>
    </source>
</evidence>
<sequence>KKKISPHFIPKILPNMAPANLHINYKFKGPILTTSTACATGTQSIIDGFRYLQNEDESDDIKHMIVGASEASGHALSIAGFQRLRAMSTSGTSKPFDQDRDGFVLSEGCGIMLLTKKNVSDIKENDICIVGSGLTSDGYHLTSPLPDGYGGYRSMQKACKGTVLMDETINTNRVYNLYINTHATSTKVGDLSEIKAIVKLFGGKKHVNVYIVSSKGALGHSLGASGAVEASICYETLKTNTIIPTKNLKNIDEEITQILPENIKLLKESDENLKLDRIDFALNNSFGFGGVNSSVLFQKKKNLNHKWNDAFFITINIIYFLNSKFLYIPVFSIFC</sequence>
<evidence type="ECO:0000256" key="5">
    <source>
        <dbReference type="SAM" id="Phobius"/>
    </source>
</evidence>
<feature type="domain" description="Ketosynthase family 3 (KS3)" evidence="6">
    <location>
        <begin position="1"/>
        <end position="299"/>
    </location>
</feature>
<dbReference type="GO" id="GO:0006633">
    <property type="term" value="P:fatty acid biosynthetic process"/>
    <property type="evidence" value="ECO:0007669"/>
    <property type="project" value="InterPro"/>
</dbReference>
<gene>
    <name evidence="7" type="ORF">HANVADRAFT_25034</name>
</gene>
<dbReference type="Proteomes" id="UP000092321">
    <property type="component" value="Unassembled WGS sequence"/>
</dbReference>
<dbReference type="PROSITE" id="PS52004">
    <property type="entry name" value="KS3_2"/>
    <property type="match status" value="1"/>
</dbReference>
<evidence type="ECO:0000313" key="8">
    <source>
        <dbReference type="Proteomes" id="UP000092321"/>
    </source>
</evidence>
<feature type="transmembrane region" description="Helical" evidence="5">
    <location>
        <begin position="310"/>
        <end position="334"/>
    </location>
</feature>
<comment type="catalytic activity">
    <reaction evidence="4">
        <text>a fatty acyl-[ACP] + malonyl-[ACP] + H(+) = a 3-oxoacyl-[ACP] + holo-[ACP] + CO2</text>
        <dbReference type="Rhea" id="RHEA:22836"/>
        <dbReference type="Rhea" id="RHEA-COMP:9623"/>
        <dbReference type="Rhea" id="RHEA-COMP:9685"/>
        <dbReference type="Rhea" id="RHEA-COMP:9916"/>
        <dbReference type="Rhea" id="RHEA-COMP:14125"/>
        <dbReference type="ChEBI" id="CHEBI:15378"/>
        <dbReference type="ChEBI" id="CHEBI:16526"/>
        <dbReference type="ChEBI" id="CHEBI:64479"/>
        <dbReference type="ChEBI" id="CHEBI:78449"/>
        <dbReference type="ChEBI" id="CHEBI:78776"/>
        <dbReference type="ChEBI" id="CHEBI:138651"/>
        <dbReference type="EC" id="2.3.1.41"/>
    </reaction>
</comment>
<keyword evidence="8" id="KW-1185">Reference proteome</keyword>
<protein>
    <recommendedName>
        <fullName evidence="2">beta-ketoacyl-[acyl-carrier-protein] synthase I</fullName>
        <ecNumber evidence="2">2.3.1.41</ecNumber>
    </recommendedName>
</protein>
<evidence type="ECO:0000256" key="4">
    <source>
        <dbReference type="ARBA" id="ARBA00049541"/>
    </source>
</evidence>
<keyword evidence="3" id="KW-0808">Transferase</keyword>
<dbReference type="InterPro" id="IPR018201">
    <property type="entry name" value="Ketoacyl_synth_AS"/>
</dbReference>
<name>A0A1B7TCZ7_9ASCO</name>
<dbReference type="InterPro" id="IPR020841">
    <property type="entry name" value="PKS_Beta-ketoAc_synthase_dom"/>
</dbReference>
<feature type="non-terminal residue" evidence="7">
    <location>
        <position position="1"/>
    </location>
</feature>
<dbReference type="Gene3D" id="3.40.47.10">
    <property type="match status" value="1"/>
</dbReference>
<dbReference type="PANTHER" id="PTHR11712">
    <property type="entry name" value="POLYKETIDE SYNTHASE-RELATED"/>
    <property type="match status" value="1"/>
</dbReference>
<dbReference type="PROSITE" id="PS00606">
    <property type="entry name" value="KS3_1"/>
    <property type="match status" value="1"/>
</dbReference>
<dbReference type="SUPFAM" id="SSF53901">
    <property type="entry name" value="Thiolase-like"/>
    <property type="match status" value="2"/>
</dbReference>
<dbReference type="EC" id="2.3.1.41" evidence="2"/>
<dbReference type="InterPro" id="IPR000794">
    <property type="entry name" value="Beta-ketoacyl_synthase"/>
</dbReference>
<keyword evidence="5" id="KW-0812">Transmembrane</keyword>
<dbReference type="InterPro" id="IPR016039">
    <property type="entry name" value="Thiolase-like"/>
</dbReference>
<dbReference type="InterPro" id="IPR014031">
    <property type="entry name" value="Ketoacyl_synth_C"/>
</dbReference>
<dbReference type="SMART" id="SM00825">
    <property type="entry name" value="PKS_KS"/>
    <property type="match status" value="1"/>
</dbReference>
<accession>A0A1B7TCZ7</accession>
<evidence type="ECO:0000256" key="2">
    <source>
        <dbReference type="ARBA" id="ARBA00013191"/>
    </source>
</evidence>
<dbReference type="OrthoDB" id="5334845at2759"/>
<dbReference type="GO" id="GO:0005739">
    <property type="term" value="C:mitochondrion"/>
    <property type="evidence" value="ECO:0007669"/>
    <property type="project" value="TreeGrafter"/>
</dbReference>
<dbReference type="Pfam" id="PF00109">
    <property type="entry name" value="ketoacyl-synt"/>
    <property type="match status" value="1"/>
</dbReference>
<reference evidence="8" key="1">
    <citation type="journal article" date="2016" name="Proc. Natl. Acad. Sci. U.S.A.">
        <title>Comparative genomics of biotechnologically important yeasts.</title>
        <authorList>
            <person name="Riley R."/>
            <person name="Haridas S."/>
            <person name="Wolfe K.H."/>
            <person name="Lopes M.R."/>
            <person name="Hittinger C.T."/>
            <person name="Goeker M."/>
            <person name="Salamov A.A."/>
            <person name="Wisecaver J.H."/>
            <person name="Long T.M."/>
            <person name="Calvey C.H."/>
            <person name="Aerts A.L."/>
            <person name="Barry K.W."/>
            <person name="Choi C."/>
            <person name="Clum A."/>
            <person name="Coughlan A.Y."/>
            <person name="Deshpande S."/>
            <person name="Douglass A.P."/>
            <person name="Hanson S.J."/>
            <person name="Klenk H.-P."/>
            <person name="LaButti K.M."/>
            <person name="Lapidus A."/>
            <person name="Lindquist E.A."/>
            <person name="Lipzen A.M."/>
            <person name="Meier-Kolthoff J.P."/>
            <person name="Ohm R.A."/>
            <person name="Otillar R.P."/>
            <person name="Pangilinan J.L."/>
            <person name="Peng Y."/>
            <person name="Rokas A."/>
            <person name="Rosa C.A."/>
            <person name="Scheuner C."/>
            <person name="Sibirny A.A."/>
            <person name="Slot J.C."/>
            <person name="Stielow J.B."/>
            <person name="Sun H."/>
            <person name="Kurtzman C.P."/>
            <person name="Blackwell M."/>
            <person name="Grigoriev I.V."/>
            <person name="Jeffries T.W."/>
        </authorList>
    </citation>
    <scope>NUCLEOTIDE SEQUENCE [LARGE SCALE GENOMIC DNA]</scope>
    <source>
        <strain evidence="8">NRRL Y-1626</strain>
    </source>
</reference>
<evidence type="ECO:0000256" key="1">
    <source>
        <dbReference type="ARBA" id="ARBA00008467"/>
    </source>
</evidence>
<proteinExistence type="inferred from homology"/>
<evidence type="ECO:0000313" key="7">
    <source>
        <dbReference type="EMBL" id="OBA26590.1"/>
    </source>
</evidence>
<dbReference type="PANTHER" id="PTHR11712:SF336">
    <property type="entry name" value="3-OXOACYL-[ACYL-CARRIER-PROTEIN] SYNTHASE, MITOCHONDRIAL"/>
    <property type="match status" value="1"/>
</dbReference>
<dbReference type="EMBL" id="LXPE01000016">
    <property type="protein sequence ID" value="OBA26590.1"/>
    <property type="molecule type" value="Genomic_DNA"/>
</dbReference>
<comment type="similarity">
    <text evidence="1">Belongs to the thiolase-like superfamily. Beta-ketoacyl-ACP synthases family.</text>
</comment>
<evidence type="ECO:0000256" key="3">
    <source>
        <dbReference type="ARBA" id="ARBA00022679"/>
    </source>
</evidence>
<dbReference type="AlphaFoldDB" id="A0A1B7TCZ7"/>
<keyword evidence="5" id="KW-0472">Membrane</keyword>
<dbReference type="GO" id="GO:0004315">
    <property type="term" value="F:3-oxoacyl-[acyl-carrier-protein] synthase activity"/>
    <property type="evidence" value="ECO:0007669"/>
    <property type="project" value="UniProtKB-EC"/>
</dbReference>
<comment type="caution">
    <text evidence="7">The sequence shown here is derived from an EMBL/GenBank/DDBJ whole genome shotgun (WGS) entry which is preliminary data.</text>
</comment>
<dbReference type="InterPro" id="IPR014030">
    <property type="entry name" value="Ketoacyl_synth_N"/>
</dbReference>
<dbReference type="CDD" id="cd00834">
    <property type="entry name" value="KAS_I_II"/>
    <property type="match status" value="1"/>
</dbReference>
<organism evidence="7 8">
    <name type="scientific">Hanseniaspora valbyensis NRRL Y-1626</name>
    <dbReference type="NCBI Taxonomy" id="766949"/>
    <lineage>
        <taxon>Eukaryota</taxon>
        <taxon>Fungi</taxon>
        <taxon>Dikarya</taxon>
        <taxon>Ascomycota</taxon>
        <taxon>Saccharomycotina</taxon>
        <taxon>Saccharomycetes</taxon>
        <taxon>Saccharomycodales</taxon>
        <taxon>Saccharomycodaceae</taxon>
        <taxon>Hanseniaspora</taxon>
    </lineage>
</organism>
<dbReference type="Pfam" id="PF02801">
    <property type="entry name" value="Ketoacyl-synt_C"/>
    <property type="match status" value="1"/>
</dbReference>
<keyword evidence="5" id="KW-1133">Transmembrane helix</keyword>